<dbReference type="RefSeq" id="WP_252951787.1">
    <property type="nucleotide sequence ID" value="NZ_JAFIRR010000016.1"/>
</dbReference>
<dbReference type="EMBL" id="JAFIRR010000016">
    <property type="protein sequence ID" value="MCO6415185.1"/>
    <property type="molecule type" value="Genomic_DNA"/>
</dbReference>
<evidence type="ECO:0000313" key="1">
    <source>
        <dbReference type="EMBL" id="MCO6415185.1"/>
    </source>
</evidence>
<name>A0ABT1D2D9_9PROT</name>
<evidence type="ECO:0000313" key="2">
    <source>
        <dbReference type="Proteomes" id="UP001523392"/>
    </source>
</evidence>
<comment type="caution">
    <text evidence="1">The sequence shown here is derived from an EMBL/GenBank/DDBJ whole genome shotgun (WGS) entry which is preliminary data.</text>
</comment>
<accession>A0ABT1D2D9</accession>
<dbReference type="Proteomes" id="UP001523392">
    <property type="component" value="Unassembled WGS sequence"/>
</dbReference>
<proteinExistence type="predicted"/>
<sequence length="125" mass="13019">MLTLDLPVEPYWLDLPRGVRVEIQPVTTALMAAAQAAASRRLGAVRAADAALDPDIARGLAFAFLVKALARHAVTAWDGIGDAAGDPLALSGEAVERLMDLDDIAAAFWDQATRPVAAVTAEGNG</sequence>
<gene>
    <name evidence="1" type="ORF">JYK14_03210</name>
</gene>
<organism evidence="1 2">
    <name type="scientific">Siccirubricoccus soli</name>
    <dbReference type="NCBI Taxonomy" id="2899147"/>
    <lineage>
        <taxon>Bacteria</taxon>
        <taxon>Pseudomonadati</taxon>
        <taxon>Pseudomonadota</taxon>
        <taxon>Alphaproteobacteria</taxon>
        <taxon>Acetobacterales</taxon>
        <taxon>Roseomonadaceae</taxon>
        <taxon>Siccirubricoccus</taxon>
    </lineage>
</organism>
<keyword evidence="2" id="KW-1185">Reference proteome</keyword>
<protein>
    <submittedName>
        <fullName evidence="1">Uncharacterized protein</fullName>
    </submittedName>
</protein>
<reference evidence="1 2" key="1">
    <citation type="submission" date="2021-12" db="EMBL/GenBank/DDBJ databases">
        <title>Siccirubricoccus leaddurans sp. nov., a high concentration Zn2+ tolerance bacterium.</title>
        <authorList>
            <person name="Cao Y."/>
        </authorList>
    </citation>
    <scope>NUCLEOTIDE SEQUENCE [LARGE SCALE GENOMIC DNA]</scope>
    <source>
        <strain evidence="1 2">KC 17139</strain>
    </source>
</reference>